<keyword evidence="10" id="KW-1185">Reference proteome</keyword>
<dbReference type="AlphaFoldDB" id="A0A086T6R5"/>
<dbReference type="GO" id="GO:0010181">
    <property type="term" value="F:FMN binding"/>
    <property type="evidence" value="ECO:0007669"/>
    <property type="project" value="InterPro"/>
</dbReference>
<dbReference type="InterPro" id="IPR000262">
    <property type="entry name" value="FMN-dep_DH"/>
</dbReference>
<keyword evidence="9" id="KW-0503">Monooxygenase</keyword>
<dbReference type="CDD" id="cd03332">
    <property type="entry name" value="LMO_FMN"/>
    <property type="match status" value="1"/>
</dbReference>
<dbReference type="PIRSF" id="PIRSF000138">
    <property type="entry name" value="Al-hdrx_acd_dh"/>
    <property type="match status" value="1"/>
</dbReference>
<dbReference type="FunFam" id="3.20.20.70:FF:000132">
    <property type="entry name" value="FMN dependent dehydrogenase"/>
    <property type="match status" value="1"/>
</dbReference>
<evidence type="ECO:0000313" key="9">
    <source>
        <dbReference type="EMBL" id="KFH45047.1"/>
    </source>
</evidence>
<feature type="binding site" evidence="7">
    <location>
        <position position="301"/>
    </location>
    <ligand>
        <name>glyoxylate</name>
        <dbReference type="ChEBI" id="CHEBI:36655"/>
    </ligand>
</feature>
<protein>
    <submittedName>
        <fullName evidence="9">Putative lactate 2-monooxygenase PB1A11-like protein</fullName>
    </submittedName>
</protein>
<feature type="binding site" evidence="7">
    <location>
        <begin position="107"/>
        <end position="109"/>
    </location>
    <ligand>
        <name>FMN</name>
        <dbReference type="ChEBI" id="CHEBI:58210"/>
    </ligand>
</feature>
<feature type="binding site" evidence="7">
    <location>
        <position position="195"/>
    </location>
    <ligand>
        <name>glyoxylate</name>
        <dbReference type="ChEBI" id="CHEBI:36655"/>
    </ligand>
</feature>
<name>A0A086T6R5_HAPC1</name>
<dbReference type="HOGENOM" id="CLU_020639_0_1_1"/>
<dbReference type="Gene3D" id="3.20.20.70">
    <property type="entry name" value="Aldolase class I"/>
    <property type="match status" value="1"/>
</dbReference>
<dbReference type="PANTHER" id="PTHR10578">
    <property type="entry name" value="S -2-HYDROXY-ACID OXIDASE-RELATED"/>
    <property type="match status" value="1"/>
</dbReference>
<dbReference type="InterPro" id="IPR037350">
    <property type="entry name" value="LMO_FMN"/>
</dbReference>
<keyword evidence="2 7" id="KW-0285">Flavoprotein</keyword>
<dbReference type="Proteomes" id="UP000029964">
    <property type="component" value="Unassembled WGS sequence"/>
</dbReference>
<dbReference type="InterPro" id="IPR008259">
    <property type="entry name" value="FMN_hydac_DH_AS"/>
</dbReference>
<dbReference type="InterPro" id="IPR013785">
    <property type="entry name" value="Aldolase_TIM"/>
</dbReference>
<dbReference type="SUPFAM" id="SSF51395">
    <property type="entry name" value="FMN-linked oxidoreductases"/>
    <property type="match status" value="1"/>
</dbReference>
<evidence type="ECO:0000313" key="10">
    <source>
        <dbReference type="Proteomes" id="UP000029964"/>
    </source>
</evidence>
<dbReference type="STRING" id="857340.A0A086T6R5"/>
<dbReference type="EMBL" id="JPKY01000038">
    <property type="protein sequence ID" value="KFH45047.1"/>
    <property type="molecule type" value="Genomic_DNA"/>
</dbReference>
<keyword evidence="3 7" id="KW-0288">FMN</keyword>
<feature type="binding site" evidence="7">
    <location>
        <begin position="329"/>
        <end position="333"/>
    </location>
    <ligand>
        <name>FMN</name>
        <dbReference type="ChEBI" id="CHEBI:58210"/>
    </ligand>
</feature>
<proteinExistence type="inferred from homology"/>
<dbReference type="GO" id="GO:0004497">
    <property type="term" value="F:monooxygenase activity"/>
    <property type="evidence" value="ECO:0007669"/>
    <property type="project" value="UniProtKB-KW"/>
</dbReference>
<evidence type="ECO:0000256" key="3">
    <source>
        <dbReference type="ARBA" id="ARBA00022643"/>
    </source>
</evidence>
<feature type="binding site" evidence="7">
    <location>
        <position position="54"/>
    </location>
    <ligand>
        <name>glyoxylate</name>
        <dbReference type="ChEBI" id="CHEBI:36655"/>
    </ligand>
</feature>
<feature type="binding site" evidence="7">
    <location>
        <position position="298"/>
    </location>
    <ligand>
        <name>glyoxylate</name>
        <dbReference type="ChEBI" id="CHEBI:36655"/>
    </ligand>
</feature>
<sequence length="411" mass="44474">MADEHEDSGVPYAGYLREILQRGILGEQLPAVTTNPNRLEEQAKAKMSTKGFDYIKGGAGESATMDSNRLAFRQWNIVPRVLKPTSPRDLSTTLFGQKYSTPVIMGPVGVQSLFHEDKEIGTANACAALRVPFTLSTSASTGIEELIEKADAGPKWFQLYWPVDEEITASILKRAKDNGYTTLLVTLDTWTLAWRPSDLDTANVPFIIGEGNEVGFQDPVFRKKFAEQTHGDTPEDNKIGASLYWTSQSFPGVTRSWDDLKILRKYWDGPIVLKGVLSVEDARLAVEHGVDGIVVSNHGGRQIDGAVATLEVLPEIVDAVGSRATVLFDSGVRTGADIVKALALGAKGVLVGRPVAYGLGINGREGAEAVLAGLLADLDLTMGFAGARTIAELQRSMLRRVNYPGDSKSKL</sequence>
<dbReference type="Pfam" id="PF01070">
    <property type="entry name" value="FMN_dh"/>
    <property type="match status" value="1"/>
</dbReference>
<accession>A0A086T6R5</accession>
<comment type="similarity">
    <text evidence="5">Belongs to the FMN-dependent alpha-hydroxy acid dehydrogenase family.</text>
</comment>
<evidence type="ECO:0000259" key="8">
    <source>
        <dbReference type="PROSITE" id="PS51349"/>
    </source>
</evidence>
<feature type="binding site" evidence="7">
    <location>
        <position position="160"/>
    </location>
    <ligand>
        <name>glyoxylate</name>
        <dbReference type="ChEBI" id="CHEBI:36655"/>
    </ligand>
</feature>
<evidence type="ECO:0000256" key="4">
    <source>
        <dbReference type="ARBA" id="ARBA00023002"/>
    </source>
</evidence>
<evidence type="ECO:0000256" key="1">
    <source>
        <dbReference type="ARBA" id="ARBA00001917"/>
    </source>
</evidence>
<feature type="active site" description="Proton acceptor" evidence="6">
    <location>
        <position position="298"/>
    </location>
</feature>
<comment type="cofactor">
    <cofactor evidence="1">
        <name>FMN</name>
        <dbReference type="ChEBI" id="CHEBI:58210"/>
    </cofactor>
</comment>
<feature type="binding site" evidence="7">
    <location>
        <position position="136"/>
    </location>
    <ligand>
        <name>FMN</name>
        <dbReference type="ChEBI" id="CHEBI:58210"/>
    </ligand>
</feature>
<dbReference type="PROSITE" id="PS00557">
    <property type="entry name" value="FMN_HYDROXY_ACID_DH_1"/>
    <property type="match status" value="1"/>
</dbReference>
<dbReference type="InterPro" id="IPR037396">
    <property type="entry name" value="FMN_HAD"/>
</dbReference>
<feature type="binding site" evidence="7">
    <location>
        <position position="296"/>
    </location>
    <ligand>
        <name>FMN</name>
        <dbReference type="ChEBI" id="CHEBI:58210"/>
    </ligand>
</feature>
<dbReference type="OrthoDB" id="25826at2759"/>
<feature type="binding site" evidence="7">
    <location>
        <begin position="352"/>
        <end position="353"/>
    </location>
    <ligand>
        <name>FMN</name>
        <dbReference type="ChEBI" id="CHEBI:58210"/>
    </ligand>
</feature>
<organism evidence="9 10">
    <name type="scientific">Hapsidospora chrysogenum (strain ATCC 11550 / CBS 779.69 / DSM 880 / IAM 14645 / JCM 23072 / IMI 49137)</name>
    <name type="common">Acremonium chrysogenum</name>
    <dbReference type="NCBI Taxonomy" id="857340"/>
    <lineage>
        <taxon>Eukaryota</taxon>
        <taxon>Fungi</taxon>
        <taxon>Dikarya</taxon>
        <taxon>Ascomycota</taxon>
        <taxon>Pezizomycotina</taxon>
        <taxon>Sordariomycetes</taxon>
        <taxon>Hypocreomycetidae</taxon>
        <taxon>Hypocreales</taxon>
        <taxon>Bionectriaceae</taxon>
        <taxon>Hapsidospora</taxon>
    </lineage>
</organism>
<feature type="binding site" evidence="7">
    <location>
        <position position="186"/>
    </location>
    <ligand>
        <name>FMN</name>
        <dbReference type="ChEBI" id="CHEBI:58210"/>
    </ligand>
</feature>
<dbReference type="PROSITE" id="PS51349">
    <property type="entry name" value="FMN_HYDROXY_ACID_DH_2"/>
    <property type="match status" value="1"/>
</dbReference>
<evidence type="ECO:0000256" key="7">
    <source>
        <dbReference type="PIRSR" id="PIRSR000138-2"/>
    </source>
</evidence>
<feature type="binding site" evidence="7">
    <location>
        <position position="274"/>
    </location>
    <ligand>
        <name>FMN</name>
        <dbReference type="ChEBI" id="CHEBI:58210"/>
    </ligand>
</feature>
<feature type="binding site" evidence="7">
    <location>
        <position position="158"/>
    </location>
    <ligand>
        <name>FMN</name>
        <dbReference type="ChEBI" id="CHEBI:58210"/>
    </ligand>
</feature>
<feature type="domain" description="FMN hydroxy acid dehydrogenase" evidence="8">
    <location>
        <begin position="28"/>
        <end position="403"/>
    </location>
</feature>
<dbReference type="PANTHER" id="PTHR10578:SF86">
    <property type="entry name" value="DEPENDENT DEHYDROGENASE, PUTATIVE (AFU_ORTHOLOGUE AFUA_6G02720)-RELATED"/>
    <property type="match status" value="1"/>
</dbReference>
<comment type="caution">
    <text evidence="9">The sequence shown here is derived from an EMBL/GenBank/DDBJ whole genome shotgun (WGS) entry which is preliminary data.</text>
</comment>
<dbReference type="InterPro" id="IPR012133">
    <property type="entry name" value="Alpha-hydoxy_acid_DH_FMN"/>
</dbReference>
<keyword evidence="4" id="KW-0560">Oxidoreductase</keyword>
<evidence type="ECO:0000256" key="5">
    <source>
        <dbReference type="ARBA" id="ARBA00024042"/>
    </source>
</evidence>
<gene>
    <name evidence="9" type="ORF">ACRE_041470</name>
</gene>
<evidence type="ECO:0000256" key="2">
    <source>
        <dbReference type="ARBA" id="ARBA00022630"/>
    </source>
</evidence>
<evidence type="ECO:0000256" key="6">
    <source>
        <dbReference type="PIRSR" id="PIRSR000138-1"/>
    </source>
</evidence>
<reference evidence="10" key="1">
    <citation type="journal article" date="2014" name="Genome Announc.">
        <title>Genome sequence and annotation of Acremonium chrysogenum, producer of the beta-lactam antibiotic cephalosporin C.</title>
        <authorList>
            <person name="Terfehr D."/>
            <person name="Dahlmann T.A."/>
            <person name="Specht T."/>
            <person name="Zadra I."/>
            <person name="Kuernsteiner H."/>
            <person name="Kueck U."/>
        </authorList>
    </citation>
    <scope>NUCLEOTIDE SEQUENCE [LARGE SCALE GENOMIC DNA]</scope>
    <source>
        <strain evidence="10">ATCC 11550 / CBS 779.69 / DSM 880 / IAM 14645 / JCM 23072 / IMI 49137</strain>
    </source>
</reference>